<feature type="coiled-coil region" evidence="1">
    <location>
        <begin position="455"/>
        <end position="482"/>
    </location>
</feature>
<reference evidence="2" key="1">
    <citation type="journal article" date="2020" name="Phytopathology">
        <title>Zucchini vein clearing disease is caused by several lineages within Pseudomonas syringae species complex.</title>
        <authorList>
            <person name="Lacault C."/>
            <person name="Briand M."/>
            <person name="Jacques M.A."/>
            <person name="Darrasse A."/>
        </authorList>
    </citation>
    <scope>NUCLEOTIDE SEQUENCE</scope>
    <source>
        <strain evidence="2">P123</strain>
    </source>
</reference>
<dbReference type="AlphaFoldDB" id="A0A6B2ASS5"/>
<dbReference type="InterPro" id="IPR022205">
    <property type="entry name" value="DUF3732"/>
</dbReference>
<dbReference type="RefSeq" id="WP_024663659.1">
    <property type="nucleotide sequence ID" value="NZ_JAEILI010000055.1"/>
</dbReference>
<evidence type="ECO:0000256" key="1">
    <source>
        <dbReference type="SAM" id="Coils"/>
    </source>
</evidence>
<protein>
    <submittedName>
        <fullName evidence="2">DUF3732 domain-containing protein</fullName>
    </submittedName>
</protein>
<dbReference type="EMBL" id="VLIF01000003">
    <property type="protein sequence ID" value="NAO75833.1"/>
    <property type="molecule type" value="Genomic_DNA"/>
</dbReference>
<feature type="coiled-coil region" evidence="1">
    <location>
        <begin position="363"/>
        <end position="417"/>
    </location>
</feature>
<comment type="caution">
    <text evidence="2">The sequence shown here is derived from an EMBL/GenBank/DDBJ whole genome shotgun (WGS) entry which is preliminary data.</text>
</comment>
<name>A0A6B2ASS5_PSESX</name>
<evidence type="ECO:0000313" key="2">
    <source>
        <dbReference type="EMBL" id="NAO75833.1"/>
    </source>
</evidence>
<sequence>MKFTINAVILWPLDATNETQCISFEDDKINIIHGLSGTGKSSIVHIIDYVLGSSKCQIPIGIIRDTVDWFGLKITLKNETWIVARRTPGKAQSSSEFHLSNFKSSIPSVIVRNMNKDDFKDNFNALVRMSDLPHSDDEKPRPFDRRSSYRDMAAFNFLPQHIVANPNTLFFKTDSYTHKERLTRAIPYALGIVDANYVMNERRRDEAAKELESIKKQIAVIDKSKKTWLYEVNRLISGCIETGLLPSLISDNFEIRVGLLESVVDAYNDRRLEDTLTEPNRLHSNEEYRAALAAEMVQNNIVEHLVAEVSGYEDLSSDGHKFNQAIEIERSHVINLNWLKKSVTQNDHCVACGSTTQGLPLVIENLETRVNQATRISDVLRENPVIDNTLSSLKRKLSREQKELQRLRSIKNEILNRDTKLKNSINQIYFLAGSISSLLKRLGKTEADESLSLQFEDLTKKIRNYERAMKASNRANREQEVDYAISELIGDYSEGLEAPEGSIIFLDRKELTLRFDGEDDKKDYLWEVGSGANWMGYHLAAFLAIHEYLAQPLNQHLPPFGFIVIDQPSQVYFPSSHSGSNDLDGNFADINKKRPADIIATQRIFQTLSEGLQRSNFNFQIIVLEHAGEEIWKSVKHTHSVAAWYKKGDGLIPESWLR</sequence>
<dbReference type="SUPFAM" id="SSF52540">
    <property type="entry name" value="P-loop containing nucleoside triphosphate hydrolases"/>
    <property type="match status" value="1"/>
</dbReference>
<accession>A0A6B2ASS5</accession>
<organism evidence="2">
    <name type="scientific">Pseudomonas syringae</name>
    <dbReference type="NCBI Taxonomy" id="317"/>
    <lineage>
        <taxon>Bacteria</taxon>
        <taxon>Pseudomonadati</taxon>
        <taxon>Pseudomonadota</taxon>
        <taxon>Gammaproteobacteria</taxon>
        <taxon>Pseudomonadales</taxon>
        <taxon>Pseudomonadaceae</taxon>
        <taxon>Pseudomonas</taxon>
    </lineage>
</organism>
<dbReference type="Pfam" id="PF12532">
    <property type="entry name" value="DUF3732"/>
    <property type="match status" value="1"/>
</dbReference>
<gene>
    <name evidence="2" type="ORF">PspP123CL_07490</name>
</gene>
<proteinExistence type="predicted"/>
<keyword evidence="1" id="KW-0175">Coiled coil</keyword>
<dbReference type="Gene3D" id="3.40.50.300">
    <property type="entry name" value="P-loop containing nucleotide triphosphate hydrolases"/>
    <property type="match status" value="1"/>
</dbReference>
<dbReference type="InterPro" id="IPR027417">
    <property type="entry name" value="P-loop_NTPase"/>
</dbReference>